<dbReference type="GO" id="GO:0009805">
    <property type="term" value="P:coumarin biosynthetic process"/>
    <property type="evidence" value="ECO:0007669"/>
    <property type="project" value="UniProtKB-ARBA"/>
</dbReference>
<dbReference type="Gene3D" id="2.60.120.330">
    <property type="entry name" value="B-lactam Antibiotic, Isopenicillin N Synthase, Chain"/>
    <property type="match status" value="1"/>
</dbReference>
<dbReference type="InterPro" id="IPR044861">
    <property type="entry name" value="IPNS-like_FE2OG_OXY"/>
</dbReference>
<dbReference type="AlphaFoldDB" id="A0A9P0Z1D8"/>
<evidence type="ECO:0000256" key="4">
    <source>
        <dbReference type="ARBA" id="ARBA00023004"/>
    </source>
</evidence>
<dbReference type="InterPro" id="IPR050231">
    <property type="entry name" value="Iron_ascorbate_oxido_reductase"/>
</dbReference>
<dbReference type="EC" id="1.14.11.61" evidence="2"/>
<reference evidence="8" key="1">
    <citation type="submission" date="2022-07" db="EMBL/GenBank/DDBJ databases">
        <authorList>
            <person name="Macas J."/>
            <person name="Novak P."/>
            <person name="Neumann P."/>
        </authorList>
    </citation>
    <scope>NUCLEOTIDE SEQUENCE</scope>
</reference>
<accession>A0A9P0Z1D8</accession>
<gene>
    <name evidence="8" type="ORF">CEURO_LOCUS8244</name>
</gene>
<evidence type="ECO:0000256" key="6">
    <source>
        <dbReference type="RuleBase" id="RU003682"/>
    </source>
</evidence>
<keyword evidence="6" id="KW-0560">Oxidoreductase</keyword>
<keyword evidence="4 6" id="KW-0408">Iron</keyword>
<dbReference type="PANTHER" id="PTHR47990">
    <property type="entry name" value="2-OXOGLUTARATE (2OG) AND FE(II)-DEPENDENT OXYGENASE SUPERFAMILY PROTEIN-RELATED"/>
    <property type="match status" value="1"/>
</dbReference>
<dbReference type="OrthoDB" id="288590at2759"/>
<comment type="pathway">
    <text evidence="1">Phenylpropanoid metabolism.</text>
</comment>
<protein>
    <recommendedName>
        <fullName evidence="2">feruloyl-CoA 6-hydroxylase</fullName>
        <ecNumber evidence="2">1.14.11.61</ecNumber>
    </recommendedName>
</protein>
<comment type="caution">
    <text evidence="8">The sequence shown here is derived from an EMBL/GenBank/DDBJ whole genome shotgun (WGS) entry which is preliminary data.</text>
</comment>
<evidence type="ECO:0000256" key="1">
    <source>
        <dbReference type="ARBA" id="ARBA00004918"/>
    </source>
</evidence>
<dbReference type="SUPFAM" id="SSF51197">
    <property type="entry name" value="Clavaminate synthase-like"/>
    <property type="match status" value="1"/>
</dbReference>
<dbReference type="InterPro" id="IPR026992">
    <property type="entry name" value="DIOX_N"/>
</dbReference>
<dbReference type="InterPro" id="IPR027443">
    <property type="entry name" value="IPNS-like_sf"/>
</dbReference>
<proteinExistence type="inferred from homology"/>
<evidence type="ECO:0000256" key="2">
    <source>
        <dbReference type="ARBA" id="ARBA00012885"/>
    </source>
</evidence>
<keyword evidence="9" id="KW-1185">Reference proteome</keyword>
<comment type="similarity">
    <text evidence="6">Belongs to the iron/ascorbate-dependent oxidoreductase family.</text>
</comment>
<organism evidence="8 9">
    <name type="scientific">Cuscuta europaea</name>
    <name type="common">European dodder</name>
    <dbReference type="NCBI Taxonomy" id="41803"/>
    <lineage>
        <taxon>Eukaryota</taxon>
        <taxon>Viridiplantae</taxon>
        <taxon>Streptophyta</taxon>
        <taxon>Embryophyta</taxon>
        <taxon>Tracheophyta</taxon>
        <taxon>Spermatophyta</taxon>
        <taxon>Magnoliopsida</taxon>
        <taxon>eudicotyledons</taxon>
        <taxon>Gunneridae</taxon>
        <taxon>Pentapetalae</taxon>
        <taxon>asterids</taxon>
        <taxon>lamiids</taxon>
        <taxon>Solanales</taxon>
        <taxon>Convolvulaceae</taxon>
        <taxon>Cuscuteae</taxon>
        <taxon>Cuscuta</taxon>
        <taxon>Cuscuta subgen. Cuscuta</taxon>
    </lineage>
</organism>
<dbReference type="GO" id="GO:0016706">
    <property type="term" value="F:2-oxoglutarate-dependent dioxygenase activity"/>
    <property type="evidence" value="ECO:0007669"/>
    <property type="project" value="UniProtKB-ARBA"/>
</dbReference>
<dbReference type="EMBL" id="CAMAPE010000015">
    <property type="protein sequence ID" value="CAH9082342.1"/>
    <property type="molecule type" value="Genomic_DNA"/>
</dbReference>
<dbReference type="GO" id="GO:0002238">
    <property type="term" value="P:response to molecule of fungal origin"/>
    <property type="evidence" value="ECO:0007669"/>
    <property type="project" value="UniProtKB-ARBA"/>
</dbReference>
<sequence length="342" mass="38981">MAEQSSAGSDDPPFMEKYKNLFQRHGLTNQTRHEAAEELELPLIDLAELNSRDSAVRKECQRRIARASREWGFFQVVNHGIPPEVLENMRSEQVGLFSKAFVERERNMKVHFPDGNYQWGTPTATNLWQFSWSESFHVPLTDISNSSSAAAQTNLRSTMGKFAARSRELAQKLAAILVEELGDKRGNYFQEKCPISTCYVRMNRYPPCPNHVFGLTPHTDSDFLTILHQDQIGGLHLVKDNRWISVKPKPTALVINIGDLFQAWSNGVYKSVEHRVVANQRKERFSTAFFFCPSYNTTIQSSSHQPSVYKPFTFGEFRRQVQEDVKNTGSKVGLPRFLASST</sequence>
<evidence type="ECO:0000313" key="8">
    <source>
        <dbReference type="EMBL" id="CAH9082342.1"/>
    </source>
</evidence>
<dbReference type="InterPro" id="IPR005123">
    <property type="entry name" value="Oxoglu/Fe-dep_dioxygenase_dom"/>
</dbReference>
<evidence type="ECO:0000259" key="7">
    <source>
        <dbReference type="PROSITE" id="PS51471"/>
    </source>
</evidence>
<dbReference type="Proteomes" id="UP001152484">
    <property type="component" value="Unassembled WGS sequence"/>
</dbReference>
<dbReference type="GO" id="GO:0046872">
    <property type="term" value="F:metal ion binding"/>
    <property type="evidence" value="ECO:0007669"/>
    <property type="project" value="UniProtKB-KW"/>
</dbReference>
<dbReference type="PROSITE" id="PS51471">
    <property type="entry name" value="FE2OG_OXY"/>
    <property type="match status" value="1"/>
</dbReference>
<evidence type="ECO:0000256" key="5">
    <source>
        <dbReference type="ARBA" id="ARBA00048503"/>
    </source>
</evidence>
<evidence type="ECO:0000256" key="3">
    <source>
        <dbReference type="ARBA" id="ARBA00022723"/>
    </source>
</evidence>
<dbReference type="Pfam" id="PF14226">
    <property type="entry name" value="DIOX_N"/>
    <property type="match status" value="1"/>
</dbReference>
<keyword evidence="3 6" id="KW-0479">Metal-binding</keyword>
<feature type="domain" description="Fe2OG dioxygenase" evidence="7">
    <location>
        <begin position="196"/>
        <end position="293"/>
    </location>
</feature>
<evidence type="ECO:0000313" key="9">
    <source>
        <dbReference type="Proteomes" id="UP001152484"/>
    </source>
</evidence>
<dbReference type="Pfam" id="PF03171">
    <property type="entry name" value="2OG-FeII_Oxy"/>
    <property type="match status" value="1"/>
</dbReference>
<comment type="catalytic activity">
    <reaction evidence="5">
        <text>(E)-feruloyl-CoA + 2-oxoglutarate + O2 = (E)-6-hydroxyferuloyl-CoA + succinate + CO2</text>
        <dbReference type="Rhea" id="RHEA:57856"/>
        <dbReference type="ChEBI" id="CHEBI:15379"/>
        <dbReference type="ChEBI" id="CHEBI:16526"/>
        <dbReference type="ChEBI" id="CHEBI:16810"/>
        <dbReference type="ChEBI" id="CHEBI:30031"/>
        <dbReference type="ChEBI" id="CHEBI:87305"/>
        <dbReference type="ChEBI" id="CHEBI:142390"/>
        <dbReference type="EC" id="1.14.11.61"/>
    </reaction>
</comment>
<name>A0A9P0Z1D8_CUSEU</name>